<dbReference type="Proteomes" id="UP000789405">
    <property type="component" value="Unassembled WGS sequence"/>
</dbReference>
<proteinExistence type="predicted"/>
<sequence length="331" mass="37783">MEILETPISEVTVNSITVIAKQCNKFLFYLNSENPDYLSCFRYEIWKRKQNAFSKSNIDDSRLLSTVLKGRKVCSFPVIVGSHPPDDDKIWAEAQEKAMKVAIPPSKENQEKKIPVEINIKEELGGEELAYFEIIKDHFDESSTYIRIIVQPPATTGLGGTNYQGEEHGYTYEGIDLTLGTICKRNQLLTDSNGQQNYTCTTALSSTIYVFCDLENINNEYFSSKKATHGWGFEDVHFTKEEFNSYFNKFCESSNVERRHFVAVFDFIPDIRAMPNITDMLDEEKRIADTESRIIKTNILVDTRITNDGYSTTDFPAPLLQATYLQNSDAI</sequence>
<comment type="caution">
    <text evidence="1">The sequence shown here is derived from an EMBL/GenBank/DDBJ whole genome shotgun (WGS) entry which is preliminary data.</text>
</comment>
<dbReference type="AlphaFoldDB" id="A0A9N9HRT8"/>
<protein>
    <submittedName>
        <fullName evidence="1">14240_t:CDS:1</fullName>
    </submittedName>
</protein>
<dbReference type="EMBL" id="CAJVPY010008921">
    <property type="protein sequence ID" value="CAG8702438.1"/>
    <property type="molecule type" value="Genomic_DNA"/>
</dbReference>
<gene>
    <name evidence="1" type="ORF">DERYTH_LOCUS13072</name>
</gene>
<organism evidence="1 2">
    <name type="scientific">Dentiscutata erythropus</name>
    <dbReference type="NCBI Taxonomy" id="1348616"/>
    <lineage>
        <taxon>Eukaryota</taxon>
        <taxon>Fungi</taxon>
        <taxon>Fungi incertae sedis</taxon>
        <taxon>Mucoromycota</taxon>
        <taxon>Glomeromycotina</taxon>
        <taxon>Glomeromycetes</taxon>
        <taxon>Diversisporales</taxon>
        <taxon>Gigasporaceae</taxon>
        <taxon>Dentiscutata</taxon>
    </lineage>
</organism>
<name>A0A9N9HRT8_9GLOM</name>
<dbReference type="OrthoDB" id="2404453at2759"/>
<reference evidence="1" key="1">
    <citation type="submission" date="2021-06" db="EMBL/GenBank/DDBJ databases">
        <authorList>
            <person name="Kallberg Y."/>
            <person name="Tangrot J."/>
            <person name="Rosling A."/>
        </authorList>
    </citation>
    <scope>NUCLEOTIDE SEQUENCE</scope>
    <source>
        <strain evidence="1">MA453B</strain>
    </source>
</reference>
<evidence type="ECO:0000313" key="1">
    <source>
        <dbReference type="EMBL" id="CAG8702438.1"/>
    </source>
</evidence>
<accession>A0A9N9HRT8</accession>
<keyword evidence="2" id="KW-1185">Reference proteome</keyword>
<evidence type="ECO:0000313" key="2">
    <source>
        <dbReference type="Proteomes" id="UP000789405"/>
    </source>
</evidence>